<gene>
    <name evidence="1" type="ORF">C4E15_22605</name>
</gene>
<reference evidence="1 2" key="1">
    <citation type="submission" date="2018-02" db="EMBL/GenBank/DDBJ databases">
        <title>Draft Genome of Achromobacter spanius stain 6.</title>
        <authorList>
            <person name="Gunasekera T.S."/>
            <person name="Radwan O."/>
            <person name="Ruiz O.N."/>
        </authorList>
    </citation>
    <scope>NUCLEOTIDE SEQUENCE [LARGE SCALE GENOMIC DNA]</scope>
    <source>
        <strain evidence="1 2">6</strain>
    </source>
</reference>
<evidence type="ECO:0000313" key="1">
    <source>
        <dbReference type="EMBL" id="PPA73818.1"/>
    </source>
</evidence>
<organism evidence="1 2">
    <name type="scientific">Achromobacter spanius</name>
    <dbReference type="NCBI Taxonomy" id="217203"/>
    <lineage>
        <taxon>Bacteria</taxon>
        <taxon>Pseudomonadati</taxon>
        <taxon>Pseudomonadota</taxon>
        <taxon>Betaproteobacteria</taxon>
        <taxon>Burkholderiales</taxon>
        <taxon>Alcaligenaceae</taxon>
        <taxon>Achromobacter</taxon>
    </lineage>
</organism>
<evidence type="ECO:0000313" key="2">
    <source>
        <dbReference type="Proteomes" id="UP000239990"/>
    </source>
</evidence>
<protein>
    <submittedName>
        <fullName evidence="1">Uncharacterized protein</fullName>
    </submittedName>
</protein>
<accession>A0A2S5GLF8</accession>
<dbReference type="Proteomes" id="UP000239990">
    <property type="component" value="Unassembled WGS sequence"/>
</dbReference>
<comment type="caution">
    <text evidence="1">The sequence shown here is derived from an EMBL/GenBank/DDBJ whole genome shotgun (WGS) entry which is preliminary data.</text>
</comment>
<proteinExistence type="predicted"/>
<sequence>MAITALPNPPSRSDPANFPERADAFMAALPTFAQEANLLQAQVNEAADAAGDSANAAASSAQDAATSRNQATAKAADAATSADAAASAKAGADTGANLAAQWASKTGSPVSGGEFSARHYAQLAAQGMGLPVFPPGNIPTADAGPIFVAAQGAMEWRGDRYVVQKADHGQCRFVYVNTTTLRLVPESGNGVVINGRQYRIQPSGVSITNASTAAGTAYYFYAKDDGSGGIALEARAAGSNPHSTHTDGVEILTGNPAYTLVGWASTTGTNTFQYTATDHRVMSWFNRRRRSVRELNSPSLTASTSYVQLTAGLLTACWAGEEIEFDATGVVYSVSGAAGMYLKIQVGGTTDFGGYGYSAPTPGSQIASGVSDSFVAPSDGNYSVAPFGYVTANSGTFRQNLVARAMI</sequence>
<name>A0A2S5GLF8_9BURK</name>
<dbReference type="EMBL" id="PREU01000012">
    <property type="protein sequence ID" value="PPA73818.1"/>
    <property type="molecule type" value="Genomic_DNA"/>
</dbReference>
<dbReference type="AlphaFoldDB" id="A0A2S5GLF8"/>